<evidence type="ECO:0000313" key="4">
    <source>
        <dbReference type="EMBL" id="KRX00685.1"/>
    </source>
</evidence>
<dbReference type="SMART" id="SM00028">
    <property type="entry name" value="TPR"/>
    <property type="match status" value="4"/>
</dbReference>
<gene>
    <name evidence="4" type="ORF">PPERSA_00912</name>
</gene>
<protein>
    <recommendedName>
        <fullName evidence="6">Kinesin light chain</fullName>
    </recommendedName>
</protein>
<keyword evidence="2 3" id="KW-0802">TPR repeat</keyword>
<dbReference type="InParanoid" id="A0A0V0QET3"/>
<comment type="caution">
    <text evidence="4">The sequence shown here is derived from an EMBL/GenBank/DDBJ whole genome shotgun (WGS) entry which is preliminary data.</text>
</comment>
<dbReference type="PROSITE" id="PS50005">
    <property type="entry name" value="TPR"/>
    <property type="match status" value="1"/>
</dbReference>
<dbReference type="EMBL" id="LDAU01000183">
    <property type="protein sequence ID" value="KRX00685.1"/>
    <property type="molecule type" value="Genomic_DNA"/>
</dbReference>
<dbReference type="OMA" id="MGNAYYS"/>
<keyword evidence="1" id="KW-0677">Repeat</keyword>
<dbReference type="Pfam" id="PF13424">
    <property type="entry name" value="TPR_12"/>
    <property type="match status" value="1"/>
</dbReference>
<dbReference type="InterPro" id="IPR019734">
    <property type="entry name" value="TPR_rpt"/>
</dbReference>
<dbReference type="AlphaFoldDB" id="A0A0V0QET3"/>
<keyword evidence="5" id="KW-1185">Reference proteome</keyword>
<accession>A0A0V0QET3</accession>
<dbReference type="SUPFAM" id="SSF48452">
    <property type="entry name" value="TPR-like"/>
    <property type="match status" value="1"/>
</dbReference>
<evidence type="ECO:0000256" key="1">
    <source>
        <dbReference type="ARBA" id="ARBA00022737"/>
    </source>
</evidence>
<reference evidence="4 5" key="1">
    <citation type="journal article" date="2015" name="Sci. Rep.">
        <title>Genome of the facultative scuticociliatosis pathogen Pseudocohnilembus persalinus provides insight into its virulence through horizontal gene transfer.</title>
        <authorList>
            <person name="Xiong J."/>
            <person name="Wang G."/>
            <person name="Cheng J."/>
            <person name="Tian M."/>
            <person name="Pan X."/>
            <person name="Warren A."/>
            <person name="Jiang C."/>
            <person name="Yuan D."/>
            <person name="Miao W."/>
        </authorList>
    </citation>
    <scope>NUCLEOTIDE SEQUENCE [LARGE SCALE GENOMIC DNA]</scope>
    <source>
        <strain evidence="4">36N120E</strain>
    </source>
</reference>
<dbReference type="Pfam" id="PF13181">
    <property type="entry name" value="TPR_8"/>
    <property type="match status" value="1"/>
</dbReference>
<evidence type="ECO:0000256" key="2">
    <source>
        <dbReference type="ARBA" id="ARBA00022803"/>
    </source>
</evidence>
<organism evidence="4 5">
    <name type="scientific">Pseudocohnilembus persalinus</name>
    <name type="common">Ciliate</name>
    <dbReference type="NCBI Taxonomy" id="266149"/>
    <lineage>
        <taxon>Eukaryota</taxon>
        <taxon>Sar</taxon>
        <taxon>Alveolata</taxon>
        <taxon>Ciliophora</taxon>
        <taxon>Intramacronucleata</taxon>
        <taxon>Oligohymenophorea</taxon>
        <taxon>Scuticociliatia</taxon>
        <taxon>Philasterida</taxon>
        <taxon>Pseudocohnilembidae</taxon>
        <taxon>Pseudocohnilembus</taxon>
    </lineage>
</organism>
<dbReference type="OrthoDB" id="311289at2759"/>
<dbReference type="InterPro" id="IPR011990">
    <property type="entry name" value="TPR-like_helical_dom_sf"/>
</dbReference>
<dbReference type="Gene3D" id="1.25.40.10">
    <property type="entry name" value="Tetratricopeptide repeat domain"/>
    <property type="match status" value="1"/>
</dbReference>
<evidence type="ECO:0000313" key="5">
    <source>
        <dbReference type="Proteomes" id="UP000054937"/>
    </source>
</evidence>
<name>A0A0V0QET3_PSEPJ</name>
<proteinExistence type="predicted"/>
<evidence type="ECO:0000256" key="3">
    <source>
        <dbReference type="PROSITE-ProRule" id="PRU00339"/>
    </source>
</evidence>
<dbReference type="Proteomes" id="UP000054937">
    <property type="component" value="Unassembled WGS sequence"/>
</dbReference>
<dbReference type="PANTHER" id="PTHR45641">
    <property type="entry name" value="TETRATRICOPEPTIDE REPEAT PROTEIN (AFU_ORTHOLOGUE AFUA_6G03870)"/>
    <property type="match status" value="1"/>
</dbReference>
<sequence length="195" mass="23121">MLNLANLYIQQGMFHKALDYLNLVLSYRVGEHFMELRGEDNMEYDENNQIKFENYHLDEIEQIKNNKIPLCLIPMSKCYRELKEYEKSIKLSKRALELLRTFYKENNVLIATVHNNMGLTYKVMKGYNKAEESYLKALEIRKSILNEEHPDIIATKHNLGELYLAMDQPEKAQEYLFSNVDTMKKQLSKEQLSQQ</sequence>
<evidence type="ECO:0008006" key="6">
    <source>
        <dbReference type="Google" id="ProtNLM"/>
    </source>
</evidence>
<dbReference type="PANTHER" id="PTHR45641:SF19">
    <property type="entry name" value="NEPHROCYSTIN-3"/>
    <property type="match status" value="1"/>
</dbReference>
<feature type="repeat" description="TPR" evidence="3">
    <location>
        <begin position="111"/>
        <end position="144"/>
    </location>
</feature>